<evidence type="ECO:0000313" key="2">
    <source>
        <dbReference type="Proteomes" id="UP000661112"/>
    </source>
</evidence>
<evidence type="ECO:0000313" key="1">
    <source>
        <dbReference type="EMBL" id="MBD2505254.1"/>
    </source>
</evidence>
<name>A0ABR8DDR3_9NOST</name>
<reference evidence="1 2" key="1">
    <citation type="journal article" date="2020" name="ISME J.">
        <title>Comparative genomics reveals insights into cyanobacterial evolution and habitat adaptation.</title>
        <authorList>
            <person name="Chen M.Y."/>
            <person name="Teng W.K."/>
            <person name="Zhao L."/>
            <person name="Hu C.X."/>
            <person name="Zhou Y.K."/>
            <person name="Han B.P."/>
            <person name="Song L.R."/>
            <person name="Shu W.S."/>
        </authorList>
    </citation>
    <scope>NUCLEOTIDE SEQUENCE [LARGE SCALE GENOMIC DNA]</scope>
    <source>
        <strain evidence="1 2">FACHB-119</strain>
    </source>
</reference>
<comment type="caution">
    <text evidence="1">The sequence shown here is derived from an EMBL/GenBank/DDBJ whole genome shotgun (WGS) entry which is preliminary data.</text>
</comment>
<keyword evidence="2" id="KW-1185">Reference proteome</keyword>
<dbReference type="Gene3D" id="3.40.50.450">
    <property type="match status" value="1"/>
</dbReference>
<sequence>MACASQVVIVDRLSEFKYIVPGTTTNQYHPGKLMKRNEWMVDQCHRLVALHDGSTGGTGNCVNYAKSKKVHIVNLWKSWVKYRGF</sequence>
<dbReference type="Proteomes" id="UP000661112">
    <property type="component" value="Unassembled WGS sequence"/>
</dbReference>
<proteinExistence type="predicted"/>
<gene>
    <name evidence="1" type="ORF">H6G83_32420</name>
</gene>
<organism evidence="1 2">
    <name type="scientific">Anabaena azotica FACHB-119</name>
    <dbReference type="NCBI Taxonomy" id="947527"/>
    <lineage>
        <taxon>Bacteria</taxon>
        <taxon>Bacillati</taxon>
        <taxon>Cyanobacteriota</taxon>
        <taxon>Cyanophyceae</taxon>
        <taxon>Nostocales</taxon>
        <taxon>Nostocaceae</taxon>
        <taxon>Anabaena</taxon>
        <taxon>Anabaena azotica</taxon>
    </lineage>
</organism>
<dbReference type="EMBL" id="JACJSG010000075">
    <property type="protein sequence ID" value="MBD2505254.1"/>
    <property type="molecule type" value="Genomic_DNA"/>
</dbReference>
<protein>
    <submittedName>
        <fullName evidence="1">Uncharacterized protein</fullName>
    </submittedName>
</protein>
<accession>A0ABR8DDR3</accession>
<dbReference type="SUPFAM" id="SSF102405">
    <property type="entry name" value="MCP/YpsA-like"/>
    <property type="match status" value="1"/>
</dbReference>